<organism evidence="2">
    <name type="scientific">Harvfovirus sp</name>
    <dbReference type="NCBI Taxonomy" id="2487768"/>
    <lineage>
        <taxon>Viruses</taxon>
        <taxon>Varidnaviria</taxon>
        <taxon>Bamfordvirae</taxon>
        <taxon>Nucleocytoviricota</taxon>
        <taxon>Megaviricetes</taxon>
        <taxon>Imitervirales</taxon>
        <taxon>Mimiviridae</taxon>
        <taxon>Klosneuvirinae</taxon>
    </lineage>
</organism>
<evidence type="ECO:0000313" key="2">
    <source>
        <dbReference type="EMBL" id="AYV81573.1"/>
    </source>
</evidence>
<accession>A0A3G5A6U9</accession>
<gene>
    <name evidence="2" type="ORF">Harvfovirus42_3</name>
</gene>
<name>A0A3G5A6U9_9VIRU</name>
<dbReference type="EMBL" id="MK072284">
    <property type="protein sequence ID" value="AYV81573.1"/>
    <property type="molecule type" value="Genomic_DNA"/>
</dbReference>
<protein>
    <submittedName>
        <fullName evidence="2">Uncharacterized protein</fullName>
    </submittedName>
</protein>
<feature type="region of interest" description="Disordered" evidence="1">
    <location>
        <begin position="1"/>
        <end position="57"/>
    </location>
</feature>
<evidence type="ECO:0000256" key="1">
    <source>
        <dbReference type="SAM" id="MobiDB-lite"/>
    </source>
</evidence>
<proteinExistence type="predicted"/>
<feature type="compositionally biased region" description="Basic and acidic residues" evidence="1">
    <location>
        <begin position="8"/>
        <end position="45"/>
    </location>
</feature>
<reference evidence="2" key="1">
    <citation type="submission" date="2018-10" db="EMBL/GenBank/DDBJ databases">
        <title>Hidden diversity of soil giant viruses.</title>
        <authorList>
            <person name="Schulz F."/>
            <person name="Alteio L."/>
            <person name="Goudeau D."/>
            <person name="Ryan E.M."/>
            <person name="Malmstrom R.R."/>
            <person name="Blanchard J."/>
            <person name="Woyke T."/>
        </authorList>
    </citation>
    <scope>NUCLEOTIDE SEQUENCE</scope>
    <source>
        <strain evidence="2">HAV1</strain>
    </source>
</reference>
<sequence>MRKVNFGKMEEKSIKENTVERDLKRTNGRERVRMSRRNEKDRENIKAWNNKNVEESV</sequence>